<feature type="chain" id="PRO_5044549365" description="DUF3299 domain-containing protein" evidence="1">
    <location>
        <begin position="28"/>
        <end position="178"/>
    </location>
</feature>
<reference evidence="3 4" key="1">
    <citation type="submission" date="2016-02" db="EMBL/GenBank/DDBJ databases">
        <title>Draft genome sequence of Hydrogenophaga sp. LPB0072.</title>
        <authorList>
            <person name="Shin S.-K."/>
            <person name="Yi H."/>
        </authorList>
    </citation>
    <scope>NUCLEOTIDE SEQUENCE [LARGE SCALE GENOMIC DNA]</scope>
    <source>
        <strain evidence="3 4">LPB0072</strain>
    </source>
</reference>
<dbReference type="EMBL" id="CP017476">
    <property type="protein sequence ID" value="AOW12764.1"/>
    <property type="molecule type" value="Genomic_DNA"/>
</dbReference>
<dbReference type="InterPro" id="IPR021727">
    <property type="entry name" value="DUF3299"/>
</dbReference>
<gene>
    <name evidence="2" type="ORF">LPB072_07835</name>
    <name evidence="3" type="ORF">LPB72_17330</name>
</gene>
<accession>A0A162SSG7</accession>
<keyword evidence="4" id="KW-1185">Reference proteome</keyword>
<sequence>MKSNRKLSGWVALLSVALAGLAPRVGAQVLSSPMGPGGPVAGQGPGYHSPQSAFPPLVPRPDVVAWSVLSGVSVKFQKPKIITTYSPAVKKLNGSLVKVEGYMTPLEAGTAHRHFLLVSVPPTCPFCVPGGPESMVEVRTLKPVKYTQNAVVLQGRLQVLTDDPQGLYYRMTGARTVK</sequence>
<protein>
    <recommendedName>
        <fullName evidence="6">DUF3299 domain-containing protein</fullName>
    </recommendedName>
</protein>
<dbReference type="RefSeq" id="WP_066093804.1">
    <property type="nucleotide sequence ID" value="NZ_CP017476.1"/>
</dbReference>
<evidence type="ECO:0000313" key="2">
    <source>
        <dbReference type="EMBL" id="AOW12764.1"/>
    </source>
</evidence>
<dbReference type="Proteomes" id="UP000185657">
    <property type="component" value="Unassembled WGS sequence"/>
</dbReference>
<dbReference type="Gene3D" id="2.40.50.870">
    <property type="entry name" value="Protein of unknown function (DUF3299)"/>
    <property type="match status" value="1"/>
</dbReference>
<keyword evidence="1" id="KW-0732">Signal</keyword>
<evidence type="ECO:0000313" key="5">
    <source>
        <dbReference type="Proteomes" id="UP000185680"/>
    </source>
</evidence>
<evidence type="ECO:0000256" key="1">
    <source>
        <dbReference type="SAM" id="SignalP"/>
    </source>
</evidence>
<dbReference type="Pfam" id="PF11736">
    <property type="entry name" value="DUF3299"/>
    <property type="match status" value="1"/>
</dbReference>
<reference evidence="2 5" key="2">
    <citation type="submission" date="2016-10" db="EMBL/GenBank/DDBJ databases">
        <title>Hydorgenophaga sp. LPB0072 isolated from gastropod.</title>
        <authorList>
            <person name="Kim E."/>
            <person name="Yi H."/>
        </authorList>
    </citation>
    <scope>NUCLEOTIDE SEQUENCE [LARGE SCALE GENOMIC DNA]</scope>
    <source>
        <strain evidence="2 5">LPB0072</strain>
    </source>
</reference>
<dbReference type="AlphaFoldDB" id="A0A162SSG7"/>
<organism evidence="2 5">
    <name type="scientific">Hydrogenophaga crassostreae</name>
    <dbReference type="NCBI Taxonomy" id="1763535"/>
    <lineage>
        <taxon>Bacteria</taxon>
        <taxon>Pseudomonadati</taxon>
        <taxon>Pseudomonadota</taxon>
        <taxon>Betaproteobacteria</taxon>
        <taxon>Burkholderiales</taxon>
        <taxon>Comamonadaceae</taxon>
        <taxon>Hydrogenophaga</taxon>
    </lineage>
</organism>
<proteinExistence type="predicted"/>
<evidence type="ECO:0000313" key="4">
    <source>
        <dbReference type="Proteomes" id="UP000185657"/>
    </source>
</evidence>
<feature type="signal peptide" evidence="1">
    <location>
        <begin position="1"/>
        <end position="27"/>
    </location>
</feature>
<dbReference type="EMBL" id="LVWD01000034">
    <property type="protein sequence ID" value="OAD39954.1"/>
    <property type="molecule type" value="Genomic_DNA"/>
</dbReference>
<dbReference type="OrthoDB" id="5793250at2"/>
<dbReference type="KEGG" id="hyl:LPB072_07835"/>
<dbReference type="Proteomes" id="UP000185680">
    <property type="component" value="Chromosome"/>
</dbReference>
<dbReference type="STRING" id="1763535.LPB072_07835"/>
<evidence type="ECO:0008006" key="6">
    <source>
        <dbReference type="Google" id="ProtNLM"/>
    </source>
</evidence>
<evidence type="ECO:0000313" key="3">
    <source>
        <dbReference type="EMBL" id="OAD39954.1"/>
    </source>
</evidence>
<name>A0A162SSG7_9BURK</name>